<dbReference type="PROSITE" id="PS50126">
    <property type="entry name" value="S1"/>
    <property type="match status" value="1"/>
</dbReference>
<comment type="similarity">
    <text evidence="1">Belongs to the bacterial ribosomal protein bS1 family.</text>
</comment>
<keyword evidence="7" id="KW-1185">Reference proteome</keyword>
<dbReference type="AlphaFoldDB" id="A0A150GJQ1"/>
<dbReference type="PANTHER" id="PTHR10724">
    <property type="entry name" value="30S RIBOSOMAL PROTEIN S1"/>
    <property type="match status" value="1"/>
</dbReference>
<comment type="caution">
    <text evidence="6">The sequence shown here is derived from an EMBL/GenBank/DDBJ whole genome shotgun (WGS) entry which is preliminary data.</text>
</comment>
<dbReference type="GO" id="GO:1990904">
    <property type="term" value="C:ribonucleoprotein complex"/>
    <property type="evidence" value="ECO:0007669"/>
    <property type="project" value="UniProtKB-KW"/>
</dbReference>
<evidence type="ECO:0000256" key="2">
    <source>
        <dbReference type="ARBA" id="ARBA00022980"/>
    </source>
</evidence>
<dbReference type="STRING" id="33097.A0A150GJQ1"/>
<evidence type="ECO:0000256" key="1">
    <source>
        <dbReference type="ARBA" id="ARBA00006767"/>
    </source>
</evidence>
<name>A0A150GJQ1_GONPE</name>
<keyword evidence="3" id="KW-0687">Ribonucleoprotein</keyword>
<gene>
    <name evidence="6" type="ORF">GPECTOR_18g174</name>
</gene>
<evidence type="ECO:0000259" key="5">
    <source>
        <dbReference type="PROSITE" id="PS50126"/>
    </source>
</evidence>
<dbReference type="EMBL" id="LSYV01000019">
    <property type="protein sequence ID" value="KXZ50021.1"/>
    <property type="molecule type" value="Genomic_DNA"/>
</dbReference>
<dbReference type="GO" id="GO:0003735">
    <property type="term" value="F:structural constituent of ribosome"/>
    <property type="evidence" value="ECO:0007669"/>
    <property type="project" value="TreeGrafter"/>
</dbReference>
<dbReference type="InterPro" id="IPR003029">
    <property type="entry name" value="S1_domain"/>
</dbReference>
<dbReference type="SUPFAM" id="SSF50249">
    <property type="entry name" value="Nucleic acid-binding proteins"/>
    <property type="match status" value="1"/>
</dbReference>
<dbReference type="GO" id="GO:0005840">
    <property type="term" value="C:ribosome"/>
    <property type="evidence" value="ECO:0007669"/>
    <property type="project" value="UniProtKB-KW"/>
</dbReference>
<feature type="region of interest" description="Disordered" evidence="4">
    <location>
        <begin position="84"/>
        <end position="103"/>
    </location>
</feature>
<dbReference type="PANTHER" id="PTHR10724:SF7">
    <property type="entry name" value="SMALL RIBOSOMAL SUBUNIT PROTEIN BS1C"/>
    <property type="match status" value="1"/>
</dbReference>
<evidence type="ECO:0000313" key="6">
    <source>
        <dbReference type="EMBL" id="KXZ50021.1"/>
    </source>
</evidence>
<dbReference type="GO" id="GO:0003729">
    <property type="term" value="F:mRNA binding"/>
    <property type="evidence" value="ECO:0007669"/>
    <property type="project" value="TreeGrafter"/>
</dbReference>
<accession>A0A150GJQ1</accession>
<dbReference type="Proteomes" id="UP000075714">
    <property type="component" value="Unassembled WGS sequence"/>
</dbReference>
<protein>
    <recommendedName>
        <fullName evidence="5">S1 motif domain-containing protein</fullName>
    </recommendedName>
</protein>
<reference evidence="7" key="1">
    <citation type="journal article" date="2016" name="Nat. Commun.">
        <title>The Gonium pectorale genome demonstrates co-option of cell cycle regulation during the evolution of multicellularity.</title>
        <authorList>
            <person name="Hanschen E.R."/>
            <person name="Marriage T.N."/>
            <person name="Ferris P.J."/>
            <person name="Hamaji T."/>
            <person name="Toyoda A."/>
            <person name="Fujiyama A."/>
            <person name="Neme R."/>
            <person name="Noguchi H."/>
            <person name="Minakuchi Y."/>
            <person name="Suzuki M."/>
            <person name="Kawai-Toyooka H."/>
            <person name="Smith D.R."/>
            <person name="Sparks H."/>
            <person name="Anderson J."/>
            <person name="Bakaric R."/>
            <person name="Luria V."/>
            <person name="Karger A."/>
            <person name="Kirschner M.W."/>
            <person name="Durand P.M."/>
            <person name="Michod R.E."/>
            <person name="Nozaki H."/>
            <person name="Olson B.J."/>
        </authorList>
    </citation>
    <scope>NUCLEOTIDE SEQUENCE [LARGE SCALE GENOMIC DNA]</scope>
    <source>
        <strain evidence="7">NIES-2863</strain>
    </source>
</reference>
<feature type="domain" description="S1 motif" evidence="5">
    <location>
        <begin position="1"/>
        <end position="46"/>
    </location>
</feature>
<dbReference type="InterPro" id="IPR012340">
    <property type="entry name" value="NA-bd_OB-fold"/>
</dbReference>
<organism evidence="6 7">
    <name type="scientific">Gonium pectorale</name>
    <name type="common">Green alga</name>
    <dbReference type="NCBI Taxonomy" id="33097"/>
    <lineage>
        <taxon>Eukaryota</taxon>
        <taxon>Viridiplantae</taxon>
        <taxon>Chlorophyta</taxon>
        <taxon>core chlorophytes</taxon>
        <taxon>Chlorophyceae</taxon>
        <taxon>CS clade</taxon>
        <taxon>Chlamydomonadales</taxon>
        <taxon>Volvocaceae</taxon>
        <taxon>Gonium</taxon>
    </lineage>
</organism>
<dbReference type="InterPro" id="IPR050437">
    <property type="entry name" value="Ribos_protein_bS1-like"/>
</dbReference>
<evidence type="ECO:0000256" key="3">
    <source>
        <dbReference type="ARBA" id="ARBA00023274"/>
    </source>
</evidence>
<sequence>MGGVGGCLVSADRVLMLDRVLAEGDQVKVLVLSVDQERNRVTLTTKKLEPTPGDMLRDPKMVSEQAEQMATVFRQRLDAAAATASAEHSTGVAAADGQGPYVY</sequence>
<dbReference type="GO" id="GO:0006412">
    <property type="term" value="P:translation"/>
    <property type="evidence" value="ECO:0007669"/>
    <property type="project" value="TreeGrafter"/>
</dbReference>
<proteinExistence type="inferred from homology"/>
<evidence type="ECO:0000256" key="4">
    <source>
        <dbReference type="SAM" id="MobiDB-lite"/>
    </source>
</evidence>
<evidence type="ECO:0000313" key="7">
    <source>
        <dbReference type="Proteomes" id="UP000075714"/>
    </source>
</evidence>
<dbReference type="Gene3D" id="2.40.50.140">
    <property type="entry name" value="Nucleic acid-binding proteins"/>
    <property type="match status" value="1"/>
</dbReference>
<dbReference type="OrthoDB" id="1693536at2759"/>
<keyword evidence="2" id="KW-0689">Ribosomal protein</keyword>